<keyword evidence="1" id="KW-0472">Membrane</keyword>
<accession>A0A286EEX8</accession>
<dbReference type="Proteomes" id="UP000219669">
    <property type="component" value="Unassembled WGS sequence"/>
</dbReference>
<evidence type="ECO:0000256" key="1">
    <source>
        <dbReference type="SAM" id="Phobius"/>
    </source>
</evidence>
<dbReference type="AlphaFoldDB" id="A0A286EEX8"/>
<keyword evidence="1" id="KW-0812">Transmembrane</keyword>
<evidence type="ECO:0000313" key="2">
    <source>
        <dbReference type="EMBL" id="SOD69458.1"/>
    </source>
</evidence>
<name>A0A286EEX8_9NEIS</name>
<sequence length="61" mass="6344">MSDEIIVGASKKAASTIADVLVEVAKTKPELAILGGVAFLCVGGLVYAVVRLSENQTVQNR</sequence>
<gene>
    <name evidence="2" type="ORF">SAMN02746062_01690</name>
</gene>
<reference evidence="2 3" key="1">
    <citation type="submission" date="2017-09" db="EMBL/GenBank/DDBJ databases">
        <authorList>
            <person name="Ehlers B."/>
            <person name="Leendertz F.H."/>
        </authorList>
    </citation>
    <scope>NUCLEOTIDE SEQUENCE [LARGE SCALE GENOMIC DNA]</scope>
    <source>
        <strain evidence="2 3">DSM 16848</strain>
    </source>
</reference>
<feature type="transmembrane region" description="Helical" evidence="1">
    <location>
        <begin position="31"/>
        <end position="50"/>
    </location>
</feature>
<proteinExistence type="predicted"/>
<organism evidence="2 3">
    <name type="scientific">Alysiella filiformis DSM 16848</name>
    <dbReference type="NCBI Taxonomy" id="1120981"/>
    <lineage>
        <taxon>Bacteria</taxon>
        <taxon>Pseudomonadati</taxon>
        <taxon>Pseudomonadota</taxon>
        <taxon>Betaproteobacteria</taxon>
        <taxon>Neisseriales</taxon>
        <taxon>Neisseriaceae</taxon>
        <taxon>Alysiella</taxon>
    </lineage>
</organism>
<dbReference type="EMBL" id="OCNF01000015">
    <property type="protein sequence ID" value="SOD69458.1"/>
    <property type="molecule type" value="Genomic_DNA"/>
</dbReference>
<keyword evidence="3" id="KW-1185">Reference proteome</keyword>
<dbReference type="RefSeq" id="WP_097114679.1">
    <property type="nucleotide sequence ID" value="NZ_CP083931.1"/>
</dbReference>
<keyword evidence="1" id="KW-1133">Transmembrane helix</keyword>
<protein>
    <submittedName>
        <fullName evidence="2">Uncharacterized protein</fullName>
    </submittedName>
</protein>
<evidence type="ECO:0000313" key="3">
    <source>
        <dbReference type="Proteomes" id="UP000219669"/>
    </source>
</evidence>